<dbReference type="Proteomes" id="UP000281112">
    <property type="component" value="Unassembled WGS sequence"/>
</dbReference>
<reference evidence="1 2" key="1">
    <citation type="submission" date="2018-11" db="EMBL/GenBank/DDBJ databases">
        <title>Vibrio LJC006 sp. nov., isolated from seawater during the bloom of the enteromorpha.</title>
        <authorList>
            <person name="Liang J."/>
        </authorList>
    </citation>
    <scope>NUCLEOTIDE SEQUENCE [LARGE SCALE GENOMIC DNA]</scope>
    <source>
        <strain evidence="1 2">LJC006</strain>
    </source>
</reference>
<dbReference type="OrthoDB" id="3078212at2"/>
<evidence type="ECO:0000313" key="2">
    <source>
        <dbReference type="Proteomes" id="UP000281112"/>
    </source>
</evidence>
<name>A0A3N9TFR6_9VIBR</name>
<gene>
    <name evidence="1" type="ORF">EES38_14135</name>
</gene>
<dbReference type="Gene3D" id="3.40.50.150">
    <property type="entry name" value="Vaccinia Virus protein VP39"/>
    <property type="match status" value="1"/>
</dbReference>
<proteinExistence type="predicted"/>
<dbReference type="InterPro" id="IPR029063">
    <property type="entry name" value="SAM-dependent_MTases_sf"/>
</dbReference>
<dbReference type="AlphaFoldDB" id="A0A3N9TFR6"/>
<sequence>MEKSYRSLKGKSITITKYWWLKDFYCSNALFNINFIAKKIINDKFFSRVGLKIIKKGGDCRPEEVSYITDESLISLRNEKISNFLGDYFSSCGIDIDSKFCLPLIEYYDSIFRKGEVSNLNGGMGYNNGLIFFILVSYFSPKSVIESGVWRGYTTLLLDGSTPSDCQLYCFDINLRNTEYRSTKAKYFESDINNIDNILFENFDFAFFDDHVSHYDRLCFCLKNNIKVVIMDDDVSIEQVHSDGWPPIPTAAMVFDYERIPHRFQWQTNGKCAEADIRNLEVKKIKDNYTHVRFPSLYQLTGYKDTSFTSVLVKK</sequence>
<dbReference type="RefSeq" id="WP_124937853.1">
    <property type="nucleotide sequence ID" value="NZ_RJVQ01000006.1"/>
</dbReference>
<organism evidence="1 2">
    <name type="scientific">Vibrio viridaestus</name>
    <dbReference type="NCBI Taxonomy" id="2487322"/>
    <lineage>
        <taxon>Bacteria</taxon>
        <taxon>Pseudomonadati</taxon>
        <taxon>Pseudomonadota</taxon>
        <taxon>Gammaproteobacteria</taxon>
        <taxon>Vibrionales</taxon>
        <taxon>Vibrionaceae</taxon>
        <taxon>Vibrio</taxon>
    </lineage>
</organism>
<dbReference type="EMBL" id="RJVQ01000006">
    <property type="protein sequence ID" value="RQW62315.1"/>
    <property type="molecule type" value="Genomic_DNA"/>
</dbReference>
<dbReference type="SUPFAM" id="SSF53335">
    <property type="entry name" value="S-adenosyl-L-methionine-dependent methyltransferases"/>
    <property type="match status" value="1"/>
</dbReference>
<keyword evidence="2" id="KW-1185">Reference proteome</keyword>
<protein>
    <submittedName>
        <fullName evidence="1">Uncharacterized protein</fullName>
    </submittedName>
</protein>
<comment type="caution">
    <text evidence="1">The sequence shown here is derived from an EMBL/GenBank/DDBJ whole genome shotgun (WGS) entry which is preliminary data.</text>
</comment>
<accession>A0A3N9TFR6</accession>
<evidence type="ECO:0000313" key="1">
    <source>
        <dbReference type="EMBL" id="RQW62315.1"/>
    </source>
</evidence>